<dbReference type="RefSeq" id="WP_056015530.1">
    <property type="nucleotide sequence ID" value="NZ_LLYZ01000007.1"/>
</dbReference>
<keyword evidence="5" id="KW-1185">Reference proteome</keyword>
<name>A0A0Q3KLQ6_9FLAO</name>
<feature type="chain" id="PRO_5006204879" description="Fibronectin type-III domain-containing protein" evidence="2">
    <location>
        <begin position="19"/>
        <end position="654"/>
    </location>
</feature>
<feature type="signal peptide" evidence="2">
    <location>
        <begin position="1"/>
        <end position="18"/>
    </location>
</feature>
<dbReference type="InterPro" id="IPR003961">
    <property type="entry name" value="FN3_dom"/>
</dbReference>
<dbReference type="AlphaFoldDB" id="A0A0Q3KLQ6"/>
<proteinExistence type="predicted"/>
<dbReference type="Gene3D" id="2.60.120.380">
    <property type="match status" value="1"/>
</dbReference>
<dbReference type="OrthoDB" id="869215at2"/>
<dbReference type="SUPFAM" id="SSF49265">
    <property type="entry name" value="Fibronectin type III"/>
    <property type="match status" value="1"/>
</dbReference>
<keyword evidence="1 2" id="KW-0732">Signal</keyword>
<dbReference type="InterPro" id="IPR036116">
    <property type="entry name" value="FN3_sf"/>
</dbReference>
<sequence length="654" mass="69067">MKKILLLCLILVNLALNAQITLGTGNTAVGVAPISTYYGYSYVQQIFTKNEINANAAGNITGLKFYLSTSSSIANSSSWTIYLGTTTKTTFSSTSDWIPVSQLTQVFSGTVTNVNGVVTISLPNSFAYNNLNNLVVAAKENSSGYDDNGFSDAFYNYPAIPASVLYYRNDNINPNPSFPPIGSFGDDKSVITFNGLTANSAIACPDVMYPANNAQFVPLSPTLQWNAVSGATSYKVSIGTVVGGSDVINQQSVTGNSFTLPSSLAANTVYFLKVVAVNATGESQGCSSIMFRTTPGQPGNDECANAVTLSVNPNAICTSSIQGYTLGATNSGLATTPCFGNPDDDVWFKFTATATSHKISLNNIQSLGTNVNDDLYFQVFSGSCGNLTSVLCSDPASSIVTGLTVGATYYVRVYSYDGAGSNQSFNICIGTIPPPPSNDMCSGALAVTSFPYSYNQTDALGATNNSGFLTTCLDGMNDGTWFSFVGNGGNVDVIVTLPSGSSFDSQVAVFTGSCSALACVDTEDSGGDGETEMISVPTILGTVYYVNVGHYDSSSDEFEDTFTINIVSNFLAASEVSDVKTKIKVYPNPFSDLITVSDVENIKSISVTDMVGRTLKTIQNPNPIIYLNDLNSGIYILSIITKDNSKQSLKIIKK</sequence>
<evidence type="ECO:0000256" key="2">
    <source>
        <dbReference type="SAM" id="SignalP"/>
    </source>
</evidence>
<organism evidence="4 5">
    <name type="scientific">Chryseobacterium aquaticum</name>
    <dbReference type="NCBI Taxonomy" id="452084"/>
    <lineage>
        <taxon>Bacteria</taxon>
        <taxon>Pseudomonadati</taxon>
        <taxon>Bacteroidota</taxon>
        <taxon>Flavobacteriia</taxon>
        <taxon>Flavobacteriales</taxon>
        <taxon>Weeksellaceae</taxon>
        <taxon>Chryseobacterium group</taxon>
        <taxon>Chryseobacterium</taxon>
    </lineage>
</organism>
<dbReference type="PROSITE" id="PS50853">
    <property type="entry name" value="FN3"/>
    <property type="match status" value="1"/>
</dbReference>
<evidence type="ECO:0000256" key="1">
    <source>
        <dbReference type="ARBA" id="ARBA00022729"/>
    </source>
</evidence>
<dbReference type="EMBL" id="LLYZ01000007">
    <property type="protein sequence ID" value="KQK25092.1"/>
    <property type="molecule type" value="Genomic_DNA"/>
</dbReference>
<dbReference type="Pfam" id="PF23759">
    <property type="entry name" value="GBD_T9SS_assoc"/>
    <property type="match status" value="1"/>
</dbReference>
<dbReference type="NCBIfam" id="TIGR04183">
    <property type="entry name" value="Por_Secre_tail"/>
    <property type="match status" value="1"/>
</dbReference>
<gene>
    <name evidence="4" type="ORF">AR438_12325</name>
</gene>
<accession>A0A0Q3KLQ6</accession>
<dbReference type="InterPro" id="IPR056600">
    <property type="entry name" value="GBD_T9SS_assoc"/>
</dbReference>
<reference evidence="4 5" key="1">
    <citation type="submission" date="2015-10" db="EMBL/GenBank/DDBJ databases">
        <title>Chryseobacterium aquaticum genome.</title>
        <authorList>
            <person name="Newman J.D."/>
            <person name="Ferguson M.B."/>
            <person name="Miller J.R."/>
        </authorList>
    </citation>
    <scope>NUCLEOTIDE SEQUENCE [LARGE SCALE GENOMIC DNA]</scope>
    <source>
        <strain evidence="4 5">KCTC 12483</strain>
    </source>
</reference>
<dbReference type="STRING" id="452084.AR438_12325"/>
<comment type="caution">
    <text evidence="4">The sequence shown here is derived from an EMBL/GenBank/DDBJ whole genome shotgun (WGS) entry which is preliminary data.</text>
</comment>
<dbReference type="CDD" id="cd00063">
    <property type="entry name" value="FN3"/>
    <property type="match status" value="1"/>
</dbReference>
<dbReference type="Gene3D" id="2.60.40.10">
    <property type="entry name" value="Immunoglobulins"/>
    <property type="match status" value="1"/>
</dbReference>
<dbReference type="SMART" id="SM00060">
    <property type="entry name" value="FN3"/>
    <property type="match status" value="2"/>
</dbReference>
<evidence type="ECO:0000313" key="4">
    <source>
        <dbReference type="EMBL" id="KQK25092.1"/>
    </source>
</evidence>
<feature type="domain" description="Fibronectin type-III" evidence="3">
    <location>
        <begin position="204"/>
        <end position="296"/>
    </location>
</feature>
<protein>
    <recommendedName>
        <fullName evidence="3">Fibronectin type-III domain-containing protein</fullName>
    </recommendedName>
</protein>
<evidence type="ECO:0000313" key="5">
    <source>
        <dbReference type="Proteomes" id="UP000051682"/>
    </source>
</evidence>
<dbReference type="InterPro" id="IPR013783">
    <property type="entry name" value="Ig-like_fold"/>
</dbReference>
<dbReference type="Pfam" id="PF18962">
    <property type="entry name" value="Por_Secre_tail"/>
    <property type="match status" value="1"/>
</dbReference>
<dbReference type="InterPro" id="IPR026444">
    <property type="entry name" value="Secre_tail"/>
</dbReference>
<evidence type="ECO:0000259" key="3">
    <source>
        <dbReference type="PROSITE" id="PS50853"/>
    </source>
</evidence>
<dbReference type="Proteomes" id="UP000051682">
    <property type="component" value="Unassembled WGS sequence"/>
</dbReference>